<protein>
    <submittedName>
        <fullName evidence="1">Cytochrome C oxidase subunit II</fullName>
    </submittedName>
</protein>
<dbReference type="Proteomes" id="UP001277972">
    <property type="component" value="Unassembled WGS sequence"/>
</dbReference>
<dbReference type="EMBL" id="JAWZSR010000012">
    <property type="protein sequence ID" value="MDX8047456.1"/>
    <property type="molecule type" value="Genomic_DNA"/>
</dbReference>
<proteinExistence type="predicted"/>
<name>A0ACC6M9E6_9BACI</name>
<evidence type="ECO:0000313" key="1">
    <source>
        <dbReference type="EMBL" id="MDX8047456.1"/>
    </source>
</evidence>
<sequence length="123" mass="13278">MKRLIFLMTTVTLAVVLTACGENKEKASAEVEPEQATEDSEVVEVKAYNWEFDQEEYTVPAGDVTVTLINEEGYHGIEVEGTNIVLSDEGSATANLEPGEYTIKCSIPCGVGHHDMVATLVVG</sequence>
<reference evidence="1" key="1">
    <citation type="submission" date="2023-11" db="EMBL/GenBank/DDBJ databases">
        <title>Gracilibacillus pellucida a moderately halophilic bacterium isolated from saline soil in Xinjiang province.</title>
        <authorList>
            <person name="Zhang Z."/>
            <person name="Tan F."/>
            <person name="Wang Y."/>
            <person name="Xia M."/>
        </authorList>
    </citation>
    <scope>NUCLEOTIDE SEQUENCE</scope>
    <source>
        <strain evidence="1">S3-1-1</strain>
    </source>
</reference>
<accession>A0ACC6M9E6</accession>
<comment type="caution">
    <text evidence="1">The sequence shown here is derived from an EMBL/GenBank/DDBJ whole genome shotgun (WGS) entry which is preliminary data.</text>
</comment>
<evidence type="ECO:0000313" key="2">
    <source>
        <dbReference type="Proteomes" id="UP001277972"/>
    </source>
</evidence>
<keyword evidence="2" id="KW-1185">Reference proteome</keyword>
<gene>
    <name evidence="1" type="ORF">SH601_15925</name>
</gene>
<organism evidence="1 2">
    <name type="scientific">Gracilibacillus pellucidus</name>
    <dbReference type="NCBI Taxonomy" id="3095368"/>
    <lineage>
        <taxon>Bacteria</taxon>
        <taxon>Bacillati</taxon>
        <taxon>Bacillota</taxon>
        <taxon>Bacilli</taxon>
        <taxon>Bacillales</taxon>
        <taxon>Bacillaceae</taxon>
        <taxon>Gracilibacillus</taxon>
    </lineage>
</organism>